<proteinExistence type="predicted"/>
<dbReference type="Gene3D" id="3.90.1750.20">
    <property type="entry name" value="Putative Large Serine Recombinase, Chain B, Domain 2"/>
    <property type="match status" value="1"/>
</dbReference>
<dbReference type="InterPro" id="IPR050639">
    <property type="entry name" value="SSR_resolvase"/>
</dbReference>
<organism evidence="4 5">
    <name type="scientific">Kordiimonas pumila</name>
    <dbReference type="NCBI Taxonomy" id="2161677"/>
    <lineage>
        <taxon>Bacteria</taxon>
        <taxon>Pseudomonadati</taxon>
        <taxon>Pseudomonadota</taxon>
        <taxon>Alphaproteobacteria</taxon>
        <taxon>Kordiimonadales</taxon>
        <taxon>Kordiimonadaceae</taxon>
        <taxon>Kordiimonas</taxon>
    </lineage>
</organism>
<dbReference type="PROSITE" id="PS51736">
    <property type="entry name" value="RECOMBINASES_3"/>
    <property type="match status" value="1"/>
</dbReference>
<dbReference type="EMBL" id="JBHRSL010000004">
    <property type="protein sequence ID" value="MFC3051788.1"/>
    <property type="molecule type" value="Genomic_DNA"/>
</dbReference>
<dbReference type="PANTHER" id="PTHR30461:SF2">
    <property type="entry name" value="SERINE RECOMBINASE PINE-RELATED"/>
    <property type="match status" value="1"/>
</dbReference>
<dbReference type="CDD" id="cd00338">
    <property type="entry name" value="Ser_Recombinase"/>
    <property type="match status" value="1"/>
</dbReference>
<keyword evidence="1" id="KW-0238">DNA-binding</keyword>
<accession>A0ABV7D3P1</accession>
<comment type="caution">
    <text evidence="4">The sequence shown here is derived from an EMBL/GenBank/DDBJ whole genome shotgun (WGS) entry which is preliminary data.</text>
</comment>
<sequence length="269" mass="30321">MKPVLSQNTPGKAALIYCRVSDSKQRLEGHGLDSQEHRCRQYAAFQGYDVEEVFPDDVSGGGDFMKRKGMVALLAYLDANTSKDYVIVFDDLKRFARDRDFHFKLRATLAAKGASVECLNFNFEDTPEGEFIETIFAAQGQLERKQNQRQVVQKMKARIEKGYWCFAPVLGYTYANVPGHGKMIVRDEPNASIVAEALEGYACGRFQNANEVRRFLGTFPSIQKGKYGDVPLNTVVDMLDRVLYTGHISVPKWNIHLHPGKHEPPVSNP</sequence>
<dbReference type="Gene3D" id="3.40.50.1390">
    <property type="entry name" value="Resolvase, N-terminal catalytic domain"/>
    <property type="match status" value="1"/>
</dbReference>
<dbReference type="InterPro" id="IPR006119">
    <property type="entry name" value="Resolv_N"/>
</dbReference>
<dbReference type="InterPro" id="IPR036162">
    <property type="entry name" value="Resolvase-like_N_sf"/>
</dbReference>
<dbReference type="SUPFAM" id="SSF53041">
    <property type="entry name" value="Resolvase-like"/>
    <property type="match status" value="1"/>
</dbReference>
<dbReference type="PANTHER" id="PTHR30461">
    <property type="entry name" value="DNA-INVERTASE FROM LAMBDOID PROPHAGE"/>
    <property type="match status" value="1"/>
</dbReference>
<reference evidence="5" key="1">
    <citation type="journal article" date="2019" name="Int. J. Syst. Evol. Microbiol.">
        <title>The Global Catalogue of Microorganisms (GCM) 10K type strain sequencing project: providing services to taxonomists for standard genome sequencing and annotation.</title>
        <authorList>
            <consortium name="The Broad Institute Genomics Platform"/>
            <consortium name="The Broad Institute Genome Sequencing Center for Infectious Disease"/>
            <person name="Wu L."/>
            <person name="Ma J."/>
        </authorList>
    </citation>
    <scope>NUCLEOTIDE SEQUENCE [LARGE SCALE GENOMIC DNA]</scope>
    <source>
        <strain evidence="5">KCTC 62164</strain>
    </source>
</reference>
<dbReference type="Proteomes" id="UP001595444">
    <property type="component" value="Unassembled WGS sequence"/>
</dbReference>
<protein>
    <submittedName>
        <fullName evidence="4">Recombinase family protein</fullName>
    </submittedName>
</protein>
<dbReference type="SMART" id="SM00857">
    <property type="entry name" value="Resolvase"/>
    <property type="match status" value="1"/>
</dbReference>
<keyword evidence="5" id="KW-1185">Reference proteome</keyword>
<keyword evidence="2" id="KW-0233">DNA recombination</keyword>
<dbReference type="RefSeq" id="WP_194215255.1">
    <property type="nucleotide sequence ID" value="NZ_CP061205.1"/>
</dbReference>
<evidence type="ECO:0000313" key="5">
    <source>
        <dbReference type="Proteomes" id="UP001595444"/>
    </source>
</evidence>
<gene>
    <name evidence="4" type="ORF">ACFOKA_07725</name>
</gene>
<dbReference type="Pfam" id="PF00239">
    <property type="entry name" value="Resolvase"/>
    <property type="match status" value="1"/>
</dbReference>
<evidence type="ECO:0000313" key="4">
    <source>
        <dbReference type="EMBL" id="MFC3051788.1"/>
    </source>
</evidence>
<feature type="domain" description="Resolvase/invertase-type recombinase catalytic" evidence="3">
    <location>
        <begin position="13"/>
        <end position="162"/>
    </location>
</feature>
<evidence type="ECO:0000256" key="1">
    <source>
        <dbReference type="ARBA" id="ARBA00023125"/>
    </source>
</evidence>
<dbReference type="InterPro" id="IPR038109">
    <property type="entry name" value="DNA_bind_recomb_sf"/>
</dbReference>
<name>A0ABV7D3P1_9PROT</name>
<evidence type="ECO:0000259" key="3">
    <source>
        <dbReference type="PROSITE" id="PS51736"/>
    </source>
</evidence>
<evidence type="ECO:0000256" key="2">
    <source>
        <dbReference type="ARBA" id="ARBA00023172"/>
    </source>
</evidence>